<evidence type="ECO:0000256" key="1">
    <source>
        <dbReference type="SAM" id="MobiDB-lite"/>
    </source>
</evidence>
<name>A0AAW2P0L6_9LAMI</name>
<evidence type="ECO:0000313" key="2">
    <source>
        <dbReference type="EMBL" id="KAL0349445.1"/>
    </source>
</evidence>
<accession>A0AAW2P0L6</accession>
<reference evidence="2" key="1">
    <citation type="submission" date="2020-06" db="EMBL/GenBank/DDBJ databases">
        <authorList>
            <person name="Li T."/>
            <person name="Hu X."/>
            <person name="Zhang T."/>
            <person name="Song X."/>
            <person name="Zhang H."/>
            <person name="Dai N."/>
            <person name="Sheng W."/>
            <person name="Hou X."/>
            <person name="Wei L."/>
        </authorList>
    </citation>
    <scope>NUCLEOTIDE SEQUENCE</scope>
    <source>
        <strain evidence="2">G01</strain>
        <tissue evidence="2">Leaf</tissue>
    </source>
</reference>
<proteinExistence type="predicted"/>
<protein>
    <submittedName>
        <fullName evidence="2">Uncharacterized protein</fullName>
    </submittedName>
</protein>
<dbReference type="AlphaFoldDB" id="A0AAW2P0L6"/>
<dbReference type="EMBL" id="JACGWK010000006">
    <property type="protein sequence ID" value="KAL0349445.1"/>
    <property type="molecule type" value="Genomic_DNA"/>
</dbReference>
<organism evidence="2">
    <name type="scientific">Sesamum angustifolium</name>
    <dbReference type="NCBI Taxonomy" id="2727405"/>
    <lineage>
        <taxon>Eukaryota</taxon>
        <taxon>Viridiplantae</taxon>
        <taxon>Streptophyta</taxon>
        <taxon>Embryophyta</taxon>
        <taxon>Tracheophyta</taxon>
        <taxon>Spermatophyta</taxon>
        <taxon>Magnoliopsida</taxon>
        <taxon>eudicotyledons</taxon>
        <taxon>Gunneridae</taxon>
        <taxon>Pentapetalae</taxon>
        <taxon>asterids</taxon>
        <taxon>lamiids</taxon>
        <taxon>Lamiales</taxon>
        <taxon>Pedaliaceae</taxon>
        <taxon>Sesamum</taxon>
    </lineage>
</organism>
<sequence length="142" mass="16184">MEDAQADKKDSCGEERKESKEETPTKKPRSDPREKNPPFLWVNALYTPPIVPITQALMVVEGRGLLTRPKLWKDGLNNLGLKNSIVSTITTVILSKNVGISRMRLRDLSKMDICKSTYVGRKLEEHGRTRNNNLTKQRIQKP</sequence>
<comment type="caution">
    <text evidence="2">The sequence shown here is derived from an EMBL/GenBank/DDBJ whole genome shotgun (WGS) entry which is preliminary data.</text>
</comment>
<gene>
    <name evidence="2" type="ORF">Sangu_1172300</name>
</gene>
<feature type="compositionally biased region" description="Basic and acidic residues" evidence="1">
    <location>
        <begin position="1"/>
        <end position="36"/>
    </location>
</feature>
<feature type="region of interest" description="Disordered" evidence="1">
    <location>
        <begin position="1"/>
        <end position="38"/>
    </location>
</feature>
<reference evidence="2" key="2">
    <citation type="journal article" date="2024" name="Plant">
        <title>Genomic evolution and insights into agronomic trait innovations of Sesamum species.</title>
        <authorList>
            <person name="Miao H."/>
            <person name="Wang L."/>
            <person name="Qu L."/>
            <person name="Liu H."/>
            <person name="Sun Y."/>
            <person name="Le M."/>
            <person name="Wang Q."/>
            <person name="Wei S."/>
            <person name="Zheng Y."/>
            <person name="Lin W."/>
            <person name="Duan Y."/>
            <person name="Cao H."/>
            <person name="Xiong S."/>
            <person name="Wang X."/>
            <person name="Wei L."/>
            <person name="Li C."/>
            <person name="Ma Q."/>
            <person name="Ju M."/>
            <person name="Zhao R."/>
            <person name="Li G."/>
            <person name="Mu C."/>
            <person name="Tian Q."/>
            <person name="Mei H."/>
            <person name="Zhang T."/>
            <person name="Gao T."/>
            <person name="Zhang H."/>
        </authorList>
    </citation>
    <scope>NUCLEOTIDE SEQUENCE</scope>
    <source>
        <strain evidence="2">G01</strain>
    </source>
</reference>